<dbReference type="Gene3D" id="1.10.579.10">
    <property type="entry name" value="DNA Cyclobutane Dipyrimidine Photolyase, subunit A, domain 3"/>
    <property type="match status" value="1"/>
</dbReference>
<dbReference type="InterPro" id="IPR036134">
    <property type="entry name" value="Crypto/Photolyase_FAD-like_sf"/>
</dbReference>
<dbReference type="GO" id="GO:0005737">
    <property type="term" value="C:cytoplasm"/>
    <property type="evidence" value="ECO:0007669"/>
    <property type="project" value="TreeGrafter"/>
</dbReference>
<dbReference type="GO" id="GO:0032922">
    <property type="term" value="P:circadian regulation of gene expression"/>
    <property type="evidence" value="ECO:0007669"/>
    <property type="project" value="TreeGrafter"/>
</dbReference>
<sequence>MSKKHARSDDVPDDALRHPSVKRAKEIDQQTPMDRLSEALKDNSSDHKPRNVLHWFRSKDLRIEDNKALHAASNKAKEGSGSLLTLYLFSPKDMEWHGTSAARSDFILENLRIMKEQLAKKDIPLAIVTAEERKDKSDEVLKFAKDNDISHIFANIEYEVDELRRDVKVAHLVQKEKDISFEALHDQTVVEPGALHGSGGGPIKVFTPYHKAWLAETKNNPDMLKTVPAPEQNGKDVKKSFPKLFDMKVPELPESKQFESKEDKERIRKLWPAGHDAGMKRLDTFLSDKVTTYAGDRSNPAKDPSSRLSAYFSAGVVSVREVLERATKWNDGKHFDEGDDGVASWVREIVFREFYRHVMILVPHGSMNLPQNLKFDNIKWEDDEEGWKKWYEGKTGEPFVDAGMRQLNTEAYMHNRLRMNTASYLRANMFIDYRKGERYFAERLIDWDLSNNTQGWEPNYTIFNPVVQAEKCDPNGDYIRKWVPELKDVQGKAIFAPYDRLSKEEFEKLGYPKPHCNFKDSSARAKERMKESTHSAES</sequence>
<dbReference type="Gene3D" id="1.25.40.80">
    <property type="match status" value="1"/>
</dbReference>
<dbReference type="Pfam" id="PF03441">
    <property type="entry name" value="FAD_binding_7"/>
    <property type="match status" value="1"/>
</dbReference>
<dbReference type="PANTHER" id="PTHR11455">
    <property type="entry name" value="CRYPTOCHROME"/>
    <property type="match status" value="1"/>
</dbReference>
<dbReference type="Pfam" id="PF00875">
    <property type="entry name" value="DNA_photolyase"/>
    <property type="match status" value="1"/>
</dbReference>
<evidence type="ECO:0000256" key="1">
    <source>
        <dbReference type="ARBA" id="ARBA00005862"/>
    </source>
</evidence>
<evidence type="ECO:0000256" key="5">
    <source>
        <dbReference type="SAM" id="MobiDB-lite"/>
    </source>
</evidence>
<dbReference type="GO" id="GO:0003904">
    <property type="term" value="F:deoxyribodipyrimidine photo-lyase activity"/>
    <property type="evidence" value="ECO:0007669"/>
    <property type="project" value="TreeGrafter"/>
</dbReference>
<dbReference type="GO" id="GO:0003677">
    <property type="term" value="F:DNA binding"/>
    <property type="evidence" value="ECO:0007669"/>
    <property type="project" value="TreeGrafter"/>
</dbReference>
<dbReference type="InterPro" id="IPR036155">
    <property type="entry name" value="Crypto/Photolyase_N_sf"/>
</dbReference>
<dbReference type="InterPro" id="IPR014729">
    <property type="entry name" value="Rossmann-like_a/b/a_fold"/>
</dbReference>
<accession>A0A6H0XVA6</accession>
<dbReference type="PRINTS" id="PR00147">
    <property type="entry name" value="DNAPHOTLYASE"/>
</dbReference>
<keyword evidence="3 4" id="KW-0274">FAD</keyword>
<feature type="region of interest" description="Disordered" evidence="5">
    <location>
        <begin position="1"/>
        <end position="49"/>
    </location>
</feature>
<dbReference type="SUPFAM" id="SSF48173">
    <property type="entry name" value="Cryptochrome/photolyase FAD-binding domain"/>
    <property type="match status" value="1"/>
</dbReference>
<feature type="region of interest" description="Disordered" evidence="5">
    <location>
        <begin position="517"/>
        <end position="538"/>
    </location>
</feature>
<dbReference type="GO" id="GO:0005634">
    <property type="term" value="C:nucleus"/>
    <property type="evidence" value="ECO:0007669"/>
    <property type="project" value="TreeGrafter"/>
</dbReference>
<evidence type="ECO:0000256" key="2">
    <source>
        <dbReference type="ARBA" id="ARBA00022630"/>
    </source>
</evidence>
<dbReference type="InterPro" id="IPR006050">
    <property type="entry name" value="DNA_photolyase_N"/>
</dbReference>
<dbReference type="PANTHER" id="PTHR11455:SF18">
    <property type="entry name" value="SI:CH1073-390K14.1"/>
    <property type="match status" value="1"/>
</dbReference>
<dbReference type="GO" id="GO:0043153">
    <property type="term" value="P:entrainment of circadian clock by photoperiod"/>
    <property type="evidence" value="ECO:0007669"/>
    <property type="project" value="TreeGrafter"/>
</dbReference>
<feature type="compositionally biased region" description="Basic and acidic residues" evidence="5">
    <location>
        <begin position="7"/>
        <end position="28"/>
    </location>
</feature>
<proteinExistence type="inferred from homology"/>
<feature type="domain" description="Photolyase/cryptochrome alpha/beta" evidence="6">
    <location>
        <begin position="51"/>
        <end position="189"/>
    </location>
</feature>
<reference evidence="7 8" key="1">
    <citation type="journal article" date="2016" name="Sci. Rep.">
        <title>Peltaster fructicola genome reveals evolution from an invasive phytopathogen to an ectophytic parasite.</title>
        <authorList>
            <person name="Xu C."/>
            <person name="Chen H."/>
            <person name="Gleason M.L."/>
            <person name="Xu J.R."/>
            <person name="Liu H."/>
            <person name="Zhang R."/>
            <person name="Sun G."/>
        </authorList>
    </citation>
    <scope>NUCLEOTIDE SEQUENCE [LARGE SCALE GENOMIC DNA]</scope>
    <source>
        <strain evidence="7 8">LNHT1506</strain>
    </source>
</reference>
<feature type="binding site" evidence="4">
    <location>
        <position position="345"/>
    </location>
    <ligand>
        <name>FAD</name>
        <dbReference type="ChEBI" id="CHEBI:57692"/>
    </ligand>
</feature>
<dbReference type="SUPFAM" id="SSF52425">
    <property type="entry name" value="Cryptochrome/photolyase, N-terminal domain"/>
    <property type="match status" value="1"/>
</dbReference>
<protein>
    <recommendedName>
        <fullName evidence="6">Photolyase/cryptochrome alpha/beta domain-containing protein</fullName>
    </recommendedName>
</protein>
<keyword evidence="8" id="KW-1185">Reference proteome</keyword>
<feature type="compositionally biased region" description="Basic and acidic residues" evidence="5">
    <location>
        <begin position="35"/>
        <end position="49"/>
    </location>
</feature>
<dbReference type="EMBL" id="CP051141">
    <property type="protein sequence ID" value="QIW98686.1"/>
    <property type="molecule type" value="Genomic_DNA"/>
</dbReference>
<evidence type="ECO:0000256" key="4">
    <source>
        <dbReference type="PIRSR" id="PIRSR602081-1"/>
    </source>
</evidence>
<feature type="binding site" evidence="4">
    <location>
        <begin position="446"/>
        <end position="448"/>
    </location>
    <ligand>
        <name>FAD</name>
        <dbReference type="ChEBI" id="CHEBI:57692"/>
    </ligand>
</feature>
<dbReference type="GO" id="GO:0071949">
    <property type="term" value="F:FAD binding"/>
    <property type="evidence" value="ECO:0007669"/>
    <property type="project" value="TreeGrafter"/>
</dbReference>
<keyword evidence="2 4" id="KW-0285">Flavoprotein</keyword>
<dbReference type="OrthoDB" id="435881at2759"/>
<feature type="binding site" evidence="4">
    <location>
        <begin position="348"/>
        <end position="355"/>
    </location>
    <ligand>
        <name>FAD</name>
        <dbReference type="ChEBI" id="CHEBI:57692"/>
    </ligand>
</feature>
<dbReference type="InterPro" id="IPR002081">
    <property type="entry name" value="Cryptochrome/DNA_photolyase_1"/>
</dbReference>
<dbReference type="Proteomes" id="UP000503462">
    <property type="component" value="Chromosome 3"/>
</dbReference>
<organism evidence="7 8">
    <name type="scientific">Peltaster fructicola</name>
    <dbReference type="NCBI Taxonomy" id="286661"/>
    <lineage>
        <taxon>Eukaryota</taxon>
        <taxon>Fungi</taxon>
        <taxon>Dikarya</taxon>
        <taxon>Ascomycota</taxon>
        <taxon>Pezizomycotina</taxon>
        <taxon>Dothideomycetes</taxon>
        <taxon>Dothideomycetes incertae sedis</taxon>
        <taxon>Peltaster</taxon>
    </lineage>
</organism>
<dbReference type="Gene3D" id="3.40.50.620">
    <property type="entry name" value="HUPs"/>
    <property type="match status" value="1"/>
</dbReference>
<gene>
    <name evidence="7" type="ORF">AMS68_004204</name>
</gene>
<feature type="binding site" evidence="4">
    <location>
        <position position="293"/>
    </location>
    <ligand>
        <name>FAD</name>
        <dbReference type="ChEBI" id="CHEBI:57692"/>
    </ligand>
</feature>
<evidence type="ECO:0000313" key="8">
    <source>
        <dbReference type="Proteomes" id="UP000503462"/>
    </source>
</evidence>
<evidence type="ECO:0000259" key="6">
    <source>
        <dbReference type="PROSITE" id="PS51645"/>
    </source>
</evidence>
<evidence type="ECO:0000256" key="3">
    <source>
        <dbReference type="ARBA" id="ARBA00022827"/>
    </source>
</evidence>
<feature type="binding site" evidence="4">
    <location>
        <begin position="305"/>
        <end position="309"/>
    </location>
    <ligand>
        <name>FAD</name>
        <dbReference type="ChEBI" id="CHEBI:57692"/>
    </ligand>
</feature>
<evidence type="ECO:0000313" key="7">
    <source>
        <dbReference type="EMBL" id="QIW98686.1"/>
    </source>
</evidence>
<comment type="cofactor">
    <cofactor evidence="4">
        <name>FAD</name>
        <dbReference type="ChEBI" id="CHEBI:57692"/>
    </cofactor>
    <text evidence="4">Binds 1 FAD per subunit.</text>
</comment>
<dbReference type="InterPro" id="IPR005101">
    <property type="entry name" value="Cryptochr/Photolyase_FAD-bd"/>
</dbReference>
<dbReference type="AlphaFoldDB" id="A0A6H0XVA6"/>
<comment type="similarity">
    <text evidence="1">Belongs to the DNA photolyase class-1 family.</text>
</comment>
<dbReference type="PROSITE" id="PS51645">
    <property type="entry name" value="PHR_CRY_ALPHA_BETA"/>
    <property type="match status" value="1"/>
</dbReference>
<name>A0A6H0XVA6_9PEZI</name>